<keyword evidence="3" id="KW-1185">Reference proteome</keyword>
<reference evidence="2 3" key="1">
    <citation type="submission" date="2018-07" db="EMBL/GenBank/DDBJ databases">
        <title>Complete genome sequencing of Ornithinimicrobium sp. AMA3305.</title>
        <authorList>
            <person name="Bae J.-W."/>
        </authorList>
    </citation>
    <scope>NUCLEOTIDE SEQUENCE [LARGE SCALE GENOMIC DNA]</scope>
    <source>
        <strain evidence="2 3">AMA3305</strain>
    </source>
</reference>
<protein>
    <recommendedName>
        <fullName evidence="4">DUF1700 domain-containing protein</fullName>
    </recommendedName>
</protein>
<keyword evidence="1" id="KW-0472">Membrane</keyword>
<proteinExistence type="predicted"/>
<keyword evidence="1" id="KW-0812">Transmembrane</keyword>
<evidence type="ECO:0000313" key="3">
    <source>
        <dbReference type="Proteomes" id="UP000253790"/>
    </source>
</evidence>
<dbReference type="EMBL" id="CP031229">
    <property type="protein sequence ID" value="AXH95394.1"/>
    <property type="molecule type" value="Genomic_DNA"/>
</dbReference>
<organism evidence="2 3">
    <name type="scientific">Ornithinimicrobium avium</name>
    <dbReference type="NCBI Taxonomy" id="2283195"/>
    <lineage>
        <taxon>Bacteria</taxon>
        <taxon>Bacillati</taxon>
        <taxon>Actinomycetota</taxon>
        <taxon>Actinomycetes</taxon>
        <taxon>Micrococcales</taxon>
        <taxon>Ornithinimicrobiaceae</taxon>
        <taxon>Ornithinimicrobium</taxon>
    </lineage>
</organism>
<evidence type="ECO:0000313" key="2">
    <source>
        <dbReference type="EMBL" id="AXH95394.1"/>
    </source>
</evidence>
<gene>
    <name evidence="2" type="ORF">DV701_03970</name>
</gene>
<feature type="transmembrane region" description="Helical" evidence="1">
    <location>
        <begin position="133"/>
        <end position="156"/>
    </location>
</feature>
<feature type="transmembrane region" description="Helical" evidence="1">
    <location>
        <begin position="184"/>
        <end position="205"/>
    </location>
</feature>
<name>A0A345NK36_9MICO</name>
<dbReference type="RefSeq" id="WP_114927159.1">
    <property type="nucleotide sequence ID" value="NZ_CP031229.1"/>
</dbReference>
<keyword evidence="1" id="KW-1133">Transmembrane helix</keyword>
<dbReference type="AlphaFoldDB" id="A0A345NK36"/>
<sequence>MTTLDHPLVVDYLRRLHEETARLRVHEARELEAQIREHLTEALGGDPTEVEVREVLDRLGEPAAVVDEAGGAAAPGTGAAQAQRSDAWREAGALVLLVGSALLFWLWPVAVPMWIAGMVLLVVARRWSVGEKVWGGIVLGATWLLPVLAGLMAFAVDVQSCVTDAAGNQTCEGGGGEGLSTLNVVAIGVLVVWLAVYVWTVVHLARSARRTAAG</sequence>
<evidence type="ECO:0008006" key="4">
    <source>
        <dbReference type="Google" id="ProtNLM"/>
    </source>
</evidence>
<feature type="transmembrane region" description="Helical" evidence="1">
    <location>
        <begin position="93"/>
        <end position="121"/>
    </location>
</feature>
<evidence type="ECO:0000256" key="1">
    <source>
        <dbReference type="SAM" id="Phobius"/>
    </source>
</evidence>
<accession>A0A345NK36</accession>
<dbReference type="Proteomes" id="UP000253790">
    <property type="component" value="Chromosome"/>
</dbReference>
<dbReference type="KEGG" id="orn:DV701_03970"/>
<dbReference type="OrthoDB" id="3701328at2"/>